<sequence>MDRKRKKRSWRRVTNALSCLIVFCTTYALILPALTLETEAQQFYCDKEEHTHTEDCYHSKDPLCGKVEGESIEGHVHDDSCYEIKQTLICPLEESEEHVHDESCFQQEQVLICDKEESESVEGHEHSPKCYLSVDPVCGKEEHTHSKECTSNKELKEKKEDWENSIPETLSDKLDEKIVQIAKSQKDYKEVKENFELDSDGKEHYYTRYGEWYGKPYEDWNIMFASFVLHYAGIKNEQIPYGHDWNEWIEDLSKKELFEPEGYEPQNGDLIFFKDQKDENVPDKEIKSYVGFLVNQDKNKAIVGDLNDQVKEIVLQEKEYETMAYVHPEQEVQEVEDEKQPTEQDPVVEDGKEEPAEEEKEDKNEETKEEIEYRLPEEFKVETEDFTLTLKPRSIPGEQEEEQKEENKQLEEENKEQEETEKTTDNELQIKKFSLEPEENIQDKIDEEINRSEDELEQIQEEAKQEQEEEENKPIPTLQIEKIDETTQNEEDQLEIQKLKEQSEKDTDPEQLLDLSFYKLRFFVEDQEINLEDQKFDAELTPTQAFVEKYDTTKDLEDVKPEAEVGASVSIMNINKTVETDLIDAETANDSILINKNYTNTPIVFSQNASDPMVLNIQITPNPEFEVEIYGYLHKNQEATYEDLNQGKTARQNATFQVIDMTKIPEKFAPGFVKYKDYKNVQGKFNKKLGKEPEEIYSSTKYKFHQAPSLDYFNKLDGVESYCLKEIWIKPNEQSNWSKFNYNSNDLAKNIRFTNSDQHKDLYDPLQPNDFEGKYYLITEGTEIRLVFNETESKATEKTSFWDYDFYDTNLNIYTHNNGRVGINNEKNYSSTNAPTLVLGNKYISEKFYSNDPQVNVNKNDKSINQSAGNLEFITTQTVKDNNNNTKTIDVHRAVRSHPIFGLVNSALDSDGHLQYAVNAPKLFDEGTAIGKSVRLDGSLKFDRTGDTYSLYGVSGPNNYNKDTLNQFLTKDAYTPAGQQKNRFHYNGFWPLDNLDTTKNYGSPNNQPQLKYNGNTYGFNGTYKSDDDQDHNTLFGMKYQVDFILDENYTGPLRYFFYGDDDMWVFLDDQLICDIGGVHQSIGAEVDIRQALGDNLSSGKHTLTVYYLERGQAGSSCYMEYTLPNVVSKTPENATGELRLEKQSNDPDPDKDYEFEIVLSDQNGNELANEYALTVYTKSSNGNDIIDEKRSNVTFHSRGKILLKNNQYAIIKYLPINSHYKITENINSNEKDLTFVSSCLSTGSACDIKEPEKKPENGTYTIIGTIKSGSSLSHYVKVFNNKYFALPETGGIGIEPPIMASGISVIATSGYVVILRKKGWWSKKKK</sequence>
<evidence type="ECO:0000256" key="3">
    <source>
        <dbReference type="SAM" id="Phobius"/>
    </source>
</evidence>
<feature type="transmembrane region" description="Helical" evidence="3">
    <location>
        <begin position="1298"/>
        <end position="1316"/>
    </location>
</feature>
<evidence type="ECO:0000259" key="4">
    <source>
        <dbReference type="PROSITE" id="PS51820"/>
    </source>
</evidence>
<dbReference type="InterPro" id="IPR011874">
    <property type="entry name" value="Fibro_Slime"/>
</dbReference>
<proteinExistence type="predicted"/>
<organism evidence="5 6">
    <name type="scientific">Dubosiella newyorkensis</name>
    <dbReference type="NCBI Taxonomy" id="1862672"/>
    <lineage>
        <taxon>Bacteria</taxon>
        <taxon>Bacillati</taxon>
        <taxon>Bacillota</taxon>
        <taxon>Erysipelotrichia</taxon>
        <taxon>Erysipelotrichales</taxon>
        <taxon>Erysipelotrichaceae</taxon>
        <taxon>Dubosiella</taxon>
    </lineage>
</organism>
<dbReference type="PROSITE" id="PS51820">
    <property type="entry name" value="PA14"/>
    <property type="match status" value="1"/>
</dbReference>
<dbReference type="RefSeq" id="WP_076340838.1">
    <property type="nucleotide sequence ID" value="NZ_JBGNFS010000016.1"/>
</dbReference>
<evidence type="ECO:0000313" key="6">
    <source>
        <dbReference type="Proteomes" id="UP000186705"/>
    </source>
</evidence>
<evidence type="ECO:0000256" key="1">
    <source>
        <dbReference type="SAM" id="Coils"/>
    </source>
</evidence>
<keyword evidence="3" id="KW-0472">Membrane</keyword>
<dbReference type="GeneID" id="78274946"/>
<feature type="domain" description="PA14" evidence="4">
    <location>
        <begin position="988"/>
        <end position="1135"/>
    </location>
</feature>
<keyword evidence="1" id="KW-0175">Coiled coil</keyword>
<dbReference type="STRING" id="1862672.BO225_03160"/>
<feature type="region of interest" description="Disordered" evidence="2">
    <location>
        <begin position="329"/>
        <end position="492"/>
    </location>
</feature>
<protein>
    <recommendedName>
        <fullName evidence="4">PA14 domain-containing protein</fullName>
    </recommendedName>
</protein>
<dbReference type="InterPro" id="IPR055382">
    <property type="entry name" value="DUF7601"/>
</dbReference>
<evidence type="ECO:0000313" key="5">
    <source>
        <dbReference type="EMBL" id="OLU47280.1"/>
    </source>
</evidence>
<dbReference type="Gene3D" id="2.60.40.1140">
    <property type="entry name" value="Collagen-binding surface protein Cna, B-type domain"/>
    <property type="match status" value="1"/>
</dbReference>
<dbReference type="NCBIfam" id="TIGR02148">
    <property type="entry name" value="Fibro_Slime"/>
    <property type="match status" value="1"/>
</dbReference>
<keyword evidence="6" id="KW-1185">Reference proteome</keyword>
<reference evidence="5 6" key="1">
    <citation type="submission" date="2016-11" db="EMBL/GenBank/DDBJ databases">
        <title>Description of two novel members of the family Erysipelotrichaceae: Ileibacterium lipovorans gen. nov., sp. nov. and Dubosiella newyorkensis, gen. nov., sp. nov.</title>
        <authorList>
            <person name="Cox L.M."/>
            <person name="Sohn J."/>
            <person name="Tyrrell K.L."/>
            <person name="Citron D.M."/>
            <person name="Lawson P.A."/>
            <person name="Patel N.B."/>
            <person name="Iizumi T."/>
            <person name="Perez-Perez G.I."/>
            <person name="Goldstein E.J."/>
            <person name="Blaser M.J."/>
        </authorList>
    </citation>
    <scope>NUCLEOTIDE SEQUENCE [LARGE SCALE GENOMIC DNA]</scope>
    <source>
        <strain evidence="5 6">NYU-BL-A4</strain>
    </source>
</reference>
<dbReference type="OrthoDB" id="1758300at2"/>
<dbReference type="Proteomes" id="UP000186705">
    <property type="component" value="Unassembled WGS sequence"/>
</dbReference>
<gene>
    <name evidence="5" type="ORF">BO225_03160</name>
</gene>
<keyword evidence="3" id="KW-0812">Transmembrane</keyword>
<name>A0A1U7NP94_9FIRM</name>
<dbReference type="Pfam" id="PF24547">
    <property type="entry name" value="DUF7601"/>
    <property type="match status" value="1"/>
</dbReference>
<dbReference type="InterPro" id="IPR037524">
    <property type="entry name" value="PA14/GLEYA"/>
</dbReference>
<feature type="compositionally biased region" description="Basic and acidic residues" evidence="2">
    <location>
        <begin position="361"/>
        <end position="383"/>
    </location>
</feature>
<dbReference type="EMBL" id="MPKA01000052">
    <property type="protein sequence ID" value="OLU47280.1"/>
    <property type="molecule type" value="Genomic_DNA"/>
</dbReference>
<feature type="coiled-coil region" evidence="1">
    <location>
        <begin position="152"/>
        <end position="194"/>
    </location>
</feature>
<keyword evidence="3" id="KW-1133">Transmembrane helix</keyword>
<feature type="compositionally biased region" description="Basic and acidic residues" evidence="2">
    <location>
        <begin position="420"/>
        <end position="453"/>
    </location>
</feature>
<accession>A0A1U7NP94</accession>
<comment type="caution">
    <text evidence="5">The sequence shown here is derived from an EMBL/GenBank/DDBJ whole genome shotgun (WGS) entry which is preliminary data.</text>
</comment>
<evidence type="ECO:0000256" key="2">
    <source>
        <dbReference type="SAM" id="MobiDB-lite"/>
    </source>
</evidence>